<dbReference type="RefSeq" id="XP_056053255.1">
    <property type="nucleotide sequence ID" value="XM_056201510.1"/>
</dbReference>
<evidence type="ECO:0000313" key="1">
    <source>
        <dbReference type="EMBL" id="KAJ4151541.1"/>
    </source>
</evidence>
<accession>A0A9W8QBD8</accession>
<organism evidence="1 2">
    <name type="scientific">Akanthomyces muscarius</name>
    <name type="common">Entomopathogenic fungus</name>
    <name type="synonym">Lecanicillium muscarium</name>
    <dbReference type="NCBI Taxonomy" id="2231603"/>
    <lineage>
        <taxon>Eukaryota</taxon>
        <taxon>Fungi</taxon>
        <taxon>Dikarya</taxon>
        <taxon>Ascomycota</taxon>
        <taxon>Pezizomycotina</taxon>
        <taxon>Sordariomycetes</taxon>
        <taxon>Hypocreomycetidae</taxon>
        <taxon>Hypocreales</taxon>
        <taxon>Cordycipitaceae</taxon>
        <taxon>Akanthomyces</taxon>
    </lineage>
</organism>
<evidence type="ECO:0000313" key="2">
    <source>
        <dbReference type="Proteomes" id="UP001144673"/>
    </source>
</evidence>
<comment type="caution">
    <text evidence="1">The sequence shown here is derived from an EMBL/GenBank/DDBJ whole genome shotgun (WGS) entry which is preliminary data.</text>
</comment>
<reference evidence="1" key="1">
    <citation type="journal article" date="2023" name="Access Microbiol">
        <title>De-novo genome assembly for Akanthomyces muscarius, a biocontrol agent of insect agricultural pests.</title>
        <authorList>
            <person name="Erdos Z."/>
            <person name="Studholme D.J."/>
            <person name="Raymond B."/>
            <person name="Sharma M."/>
        </authorList>
    </citation>
    <scope>NUCLEOTIDE SEQUENCE</scope>
    <source>
        <strain evidence="1">Ve6</strain>
    </source>
</reference>
<protein>
    <submittedName>
        <fullName evidence="1">Uncharacterized protein</fullName>
    </submittedName>
</protein>
<dbReference type="AlphaFoldDB" id="A0A9W8QBD8"/>
<dbReference type="Proteomes" id="UP001144673">
    <property type="component" value="Chromosome 4"/>
</dbReference>
<dbReference type="KEGG" id="amus:LMH87_012233"/>
<proteinExistence type="predicted"/>
<dbReference type="EMBL" id="JAJHUN010000009">
    <property type="protein sequence ID" value="KAJ4151541.1"/>
    <property type="molecule type" value="Genomic_DNA"/>
</dbReference>
<keyword evidence="2" id="KW-1185">Reference proteome</keyword>
<gene>
    <name evidence="1" type="ORF">LMH87_012233</name>
</gene>
<dbReference type="GeneID" id="80899392"/>
<name>A0A9W8QBD8_AKAMU</name>
<sequence>MSIDVQLHSTAERLCEKTALIFPWFAAQTAWSDTKAQSRLACPRDRVCLGWRSLSLFDDSLSADTPTAACLPINGHVLSPGQFCAGRAEARQWRPCNGLQTGDKAGGEKRHASHIFASALALRARGLGGGPSRREHRGPVSLLSHLRIWLTPT</sequence>